<feature type="domain" description="MobA-like NTP transferase" evidence="10">
    <location>
        <begin position="9"/>
        <end position="129"/>
    </location>
</feature>
<dbReference type="InterPro" id="IPR050065">
    <property type="entry name" value="GlmU-like"/>
</dbReference>
<name>A0ABS5R3Z1_9HYPH</name>
<evidence type="ECO:0000256" key="8">
    <source>
        <dbReference type="ARBA" id="ARBA00048493"/>
    </source>
</evidence>
<evidence type="ECO:0000256" key="6">
    <source>
        <dbReference type="ARBA" id="ARBA00023315"/>
    </source>
</evidence>
<evidence type="ECO:0000256" key="9">
    <source>
        <dbReference type="ARBA" id="ARBA00049628"/>
    </source>
</evidence>
<proteinExistence type="inferred from homology"/>
<dbReference type="CDD" id="cd02540">
    <property type="entry name" value="GT2_GlmU_N_bac"/>
    <property type="match status" value="1"/>
</dbReference>
<dbReference type="RefSeq" id="WP_213754234.1">
    <property type="nucleotide sequence ID" value="NZ_JAHCQH010000014.1"/>
</dbReference>
<keyword evidence="5" id="KW-0460">Magnesium</keyword>
<dbReference type="SUPFAM" id="SSF53448">
    <property type="entry name" value="Nucleotide-diphospho-sugar transferases"/>
    <property type="match status" value="1"/>
</dbReference>
<comment type="similarity">
    <text evidence="1">In the C-terminal section; belongs to the transferase hexapeptide repeat family.</text>
</comment>
<dbReference type="PANTHER" id="PTHR43584">
    <property type="entry name" value="NUCLEOTIDYL TRANSFERASE"/>
    <property type="match status" value="1"/>
</dbReference>
<protein>
    <submittedName>
        <fullName evidence="11">NTP transferase domain-containing protein</fullName>
    </submittedName>
</protein>
<evidence type="ECO:0000256" key="4">
    <source>
        <dbReference type="ARBA" id="ARBA00022695"/>
    </source>
</evidence>
<keyword evidence="3 11" id="KW-0808">Transferase</keyword>
<evidence type="ECO:0000256" key="3">
    <source>
        <dbReference type="ARBA" id="ARBA00022679"/>
    </source>
</evidence>
<evidence type="ECO:0000259" key="10">
    <source>
        <dbReference type="Pfam" id="PF12804"/>
    </source>
</evidence>
<dbReference type="Proteomes" id="UP001166585">
    <property type="component" value="Unassembled WGS sequence"/>
</dbReference>
<evidence type="ECO:0000313" key="12">
    <source>
        <dbReference type="Proteomes" id="UP001166585"/>
    </source>
</evidence>
<comment type="catalytic activity">
    <reaction evidence="7">
        <text>alpha-D-glucosamine 1-phosphate + acetyl-CoA = N-acetyl-alpha-D-glucosamine 1-phosphate + CoA + H(+)</text>
        <dbReference type="Rhea" id="RHEA:13725"/>
        <dbReference type="ChEBI" id="CHEBI:15378"/>
        <dbReference type="ChEBI" id="CHEBI:57287"/>
        <dbReference type="ChEBI" id="CHEBI:57288"/>
        <dbReference type="ChEBI" id="CHEBI:57776"/>
        <dbReference type="ChEBI" id="CHEBI:58516"/>
        <dbReference type="EC" id="2.3.1.157"/>
    </reaction>
</comment>
<dbReference type="InterPro" id="IPR029044">
    <property type="entry name" value="Nucleotide-diphossugar_trans"/>
</dbReference>
<keyword evidence="12" id="KW-1185">Reference proteome</keyword>
<dbReference type="PANTHER" id="PTHR43584:SF3">
    <property type="entry name" value="BIFUNCTIONAL PROTEIN GLMU"/>
    <property type="match status" value="1"/>
</dbReference>
<gene>
    <name evidence="11" type="ORF">KIP89_04645</name>
</gene>
<sequence>MTATPPIAAVVLAAGKGSRMGSPLHKVLHPLKGRPMLAHLLDSLAQIAAEKVVLVVGAGREQIEEAFPALPKAIQREQLGTAHAVQAAEGELAGFSGTVLILYGDVPLITLDTMRALCAAVSGDVALAVLGFRPTDTRAYGRLVTAADGSLLRIVEHSDASETERAIGFCNSGVMAVRGDRLFPWLARVGCANAKGEYYLTDIVALARADGYRVATVEAGELEVTGVNSREELAALEEKLAEAVA</sequence>
<evidence type="ECO:0000256" key="5">
    <source>
        <dbReference type="ARBA" id="ARBA00022842"/>
    </source>
</evidence>
<accession>A0ABS5R3Z1</accession>
<dbReference type="InterPro" id="IPR025877">
    <property type="entry name" value="MobA-like_NTP_Trfase"/>
</dbReference>
<comment type="function">
    <text evidence="9">Catalyzes the last two sequential reactions in the de novo biosynthetic pathway for UDP-N-acetylglucosamine (UDP-GlcNAc). The C-terminal domain catalyzes the transfer of acetyl group from acetyl coenzyme A to glucosamine-1-phosphate (GlcN-1-P) to produce N-acetylglucosamine-1-phosphate (GlcNAc-1-P), which is converted into UDP-GlcNAc by the transfer of uridine 5-monophosphate (from uridine 5-triphosphate), a reaction catalyzed by the N-terminal domain.</text>
</comment>
<keyword evidence="6" id="KW-0012">Acyltransferase</keyword>
<dbReference type="Gene3D" id="3.90.550.10">
    <property type="entry name" value="Spore Coat Polysaccharide Biosynthesis Protein SpsA, Chain A"/>
    <property type="match status" value="1"/>
</dbReference>
<comment type="caution">
    <text evidence="11">The sequence shown here is derived from an EMBL/GenBank/DDBJ whole genome shotgun (WGS) entry which is preliminary data.</text>
</comment>
<dbReference type="GO" id="GO:0016740">
    <property type="term" value="F:transferase activity"/>
    <property type="evidence" value="ECO:0007669"/>
    <property type="project" value="UniProtKB-KW"/>
</dbReference>
<reference evidence="11" key="1">
    <citation type="submission" date="2021-05" db="EMBL/GenBank/DDBJ databases">
        <authorList>
            <person name="Sun Q."/>
            <person name="Inoue M."/>
        </authorList>
    </citation>
    <scope>NUCLEOTIDE SEQUENCE</scope>
    <source>
        <strain evidence="11">VKM B-3255</strain>
    </source>
</reference>
<comment type="catalytic activity">
    <reaction evidence="8">
        <text>N-acetyl-alpha-D-glucosamine 1-phosphate + UTP + H(+) = UDP-N-acetyl-alpha-D-glucosamine + diphosphate</text>
        <dbReference type="Rhea" id="RHEA:13509"/>
        <dbReference type="ChEBI" id="CHEBI:15378"/>
        <dbReference type="ChEBI" id="CHEBI:33019"/>
        <dbReference type="ChEBI" id="CHEBI:46398"/>
        <dbReference type="ChEBI" id="CHEBI:57705"/>
        <dbReference type="ChEBI" id="CHEBI:57776"/>
        <dbReference type="EC" id="2.7.7.23"/>
    </reaction>
</comment>
<dbReference type="Pfam" id="PF12804">
    <property type="entry name" value="NTP_transf_3"/>
    <property type="match status" value="1"/>
</dbReference>
<organism evidence="11 12">
    <name type="scientific">Ancylobacter radicis</name>
    <dbReference type="NCBI Taxonomy" id="2836179"/>
    <lineage>
        <taxon>Bacteria</taxon>
        <taxon>Pseudomonadati</taxon>
        <taxon>Pseudomonadota</taxon>
        <taxon>Alphaproteobacteria</taxon>
        <taxon>Hyphomicrobiales</taxon>
        <taxon>Xanthobacteraceae</taxon>
        <taxon>Ancylobacter</taxon>
    </lineage>
</organism>
<evidence type="ECO:0000313" key="11">
    <source>
        <dbReference type="EMBL" id="MBS9476391.1"/>
    </source>
</evidence>
<evidence type="ECO:0000256" key="1">
    <source>
        <dbReference type="ARBA" id="ARBA00007707"/>
    </source>
</evidence>
<evidence type="ECO:0000256" key="7">
    <source>
        <dbReference type="ARBA" id="ARBA00048247"/>
    </source>
</evidence>
<keyword evidence="4" id="KW-0548">Nucleotidyltransferase</keyword>
<comment type="similarity">
    <text evidence="2">In the N-terminal section; belongs to the N-acetylglucosamine-1-phosphate uridyltransferase family.</text>
</comment>
<dbReference type="EMBL" id="JAHCQH010000014">
    <property type="protein sequence ID" value="MBS9476391.1"/>
    <property type="molecule type" value="Genomic_DNA"/>
</dbReference>
<evidence type="ECO:0000256" key="2">
    <source>
        <dbReference type="ARBA" id="ARBA00007947"/>
    </source>
</evidence>